<evidence type="ECO:0000313" key="18">
    <source>
        <dbReference type="EMBL" id="CAH3119412.1"/>
    </source>
</evidence>
<dbReference type="PROSITE" id="PS51181">
    <property type="entry name" value="PPASE_TENSIN"/>
    <property type="match status" value="1"/>
</dbReference>
<proteinExistence type="inferred from homology"/>
<feature type="compositionally biased region" description="Polar residues" evidence="11">
    <location>
        <begin position="1032"/>
        <end position="1057"/>
    </location>
</feature>
<dbReference type="InterPro" id="IPR011993">
    <property type="entry name" value="PH-like_dom_sf"/>
</dbReference>
<dbReference type="Gene3D" id="3.90.190.10">
    <property type="entry name" value="Protein tyrosine phosphatase superfamily"/>
    <property type="match status" value="1"/>
</dbReference>
<dbReference type="CDD" id="cd20826">
    <property type="entry name" value="C1_TNS2-like"/>
    <property type="match status" value="1"/>
</dbReference>
<name>A0ABN8NV00_9CNID</name>
<dbReference type="SMART" id="SM00252">
    <property type="entry name" value="SH2"/>
    <property type="match status" value="1"/>
</dbReference>
<dbReference type="PROSITE" id="PS50055">
    <property type="entry name" value="TYR_PHOSPHATASE_PTP"/>
    <property type="match status" value="1"/>
</dbReference>
<dbReference type="Pfam" id="PF22785">
    <property type="entry name" value="Tc-R-P"/>
    <property type="match status" value="1"/>
</dbReference>
<feature type="compositionally biased region" description="Polar residues" evidence="11">
    <location>
        <begin position="39"/>
        <end position="48"/>
    </location>
</feature>
<feature type="compositionally biased region" description="Basic and acidic residues" evidence="11">
    <location>
        <begin position="528"/>
        <end position="545"/>
    </location>
</feature>
<feature type="region of interest" description="Disordered" evidence="11">
    <location>
        <begin position="515"/>
        <end position="560"/>
    </location>
</feature>
<feature type="compositionally biased region" description="Polar residues" evidence="11">
    <location>
        <begin position="546"/>
        <end position="555"/>
    </location>
</feature>
<dbReference type="InterPro" id="IPR000387">
    <property type="entry name" value="Tyr_Pase_dom"/>
</dbReference>
<evidence type="ECO:0000256" key="3">
    <source>
        <dbReference type="ARBA" id="ARBA00007881"/>
    </source>
</evidence>
<evidence type="ECO:0000259" key="14">
    <source>
        <dbReference type="PROSITE" id="PS50056"/>
    </source>
</evidence>
<comment type="subcellular location">
    <subcellularLocation>
        <location evidence="1">Cell projection</location>
    </subcellularLocation>
    <subcellularLocation>
        <location evidence="2">Cytoplasm</location>
    </subcellularLocation>
</comment>
<dbReference type="InterPro" id="IPR003595">
    <property type="entry name" value="Tyr_Pase_cat"/>
</dbReference>
<dbReference type="InterPro" id="IPR014020">
    <property type="entry name" value="Tensin_C2-dom"/>
</dbReference>
<keyword evidence="8 10" id="KW-0727">SH2 domain</keyword>
<keyword evidence="6" id="KW-0479">Metal-binding</keyword>
<dbReference type="SUPFAM" id="SSF52799">
    <property type="entry name" value="(Phosphotyrosine protein) phosphatases II"/>
    <property type="match status" value="1"/>
</dbReference>
<dbReference type="PROSITE" id="PS00479">
    <property type="entry name" value="ZF_DAG_PE_1"/>
    <property type="match status" value="1"/>
</dbReference>
<feature type="region of interest" description="Disordered" evidence="11">
    <location>
        <begin position="39"/>
        <end position="66"/>
    </location>
</feature>
<comment type="similarity">
    <text evidence="3">Belongs to the PTEN phosphatase protein family.</text>
</comment>
<keyword evidence="19" id="KW-1185">Reference proteome</keyword>
<feature type="domain" description="Phosphatase tensin-type" evidence="16">
    <location>
        <begin position="172"/>
        <end position="344"/>
    </location>
</feature>
<dbReference type="PROSITE" id="PS50056">
    <property type="entry name" value="TYR_PHOSPHATASE_2"/>
    <property type="match status" value="1"/>
</dbReference>
<feature type="domain" description="SH2" evidence="12">
    <location>
        <begin position="1284"/>
        <end position="1397"/>
    </location>
</feature>
<dbReference type="PROSITE" id="PS50081">
    <property type="entry name" value="ZF_DAG_PE_2"/>
    <property type="match status" value="1"/>
</dbReference>
<dbReference type="PROSITE" id="PS00383">
    <property type="entry name" value="TYR_PHOSPHATASE_1"/>
    <property type="match status" value="1"/>
</dbReference>
<evidence type="ECO:0000259" key="17">
    <source>
        <dbReference type="PROSITE" id="PS51182"/>
    </source>
</evidence>
<keyword evidence="9" id="KW-0966">Cell projection</keyword>
<dbReference type="InterPro" id="IPR013087">
    <property type="entry name" value="Znf_C2H2_type"/>
</dbReference>
<feature type="region of interest" description="Disordered" evidence="11">
    <location>
        <begin position="1199"/>
        <end position="1264"/>
    </location>
</feature>
<evidence type="ECO:0000313" key="19">
    <source>
        <dbReference type="Proteomes" id="UP001159405"/>
    </source>
</evidence>
<dbReference type="InterPro" id="IPR000980">
    <property type="entry name" value="SH2"/>
</dbReference>
<keyword evidence="4" id="KW-0963">Cytoplasm</keyword>
<evidence type="ECO:0000259" key="13">
    <source>
        <dbReference type="PROSITE" id="PS50055"/>
    </source>
</evidence>
<evidence type="ECO:0000256" key="10">
    <source>
        <dbReference type="PROSITE-ProRule" id="PRU00191"/>
    </source>
</evidence>
<evidence type="ECO:0000259" key="16">
    <source>
        <dbReference type="PROSITE" id="PS51181"/>
    </source>
</evidence>
<feature type="domain" description="Tyrosine-protein phosphatase" evidence="13">
    <location>
        <begin position="226"/>
        <end position="343"/>
    </location>
</feature>
<dbReference type="PANTHER" id="PTHR45734">
    <property type="entry name" value="TENSIN"/>
    <property type="match status" value="1"/>
</dbReference>
<dbReference type="SUPFAM" id="SSF49562">
    <property type="entry name" value="C2 domain (Calcium/lipid-binding domain, CaLB)"/>
    <property type="match status" value="1"/>
</dbReference>
<feature type="region of interest" description="Disordered" evidence="11">
    <location>
        <begin position="1129"/>
        <end position="1158"/>
    </location>
</feature>
<gene>
    <name evidence="18" type="ORF">PLOB_00027338</name>
</gene>
<feature type="domain" description="C2 tensin-type" evidence="17">
    <location>
        <begin position="349"/>
        <end position="475"/>
    </location>
</feature>
<feature type="region of interest" description="Disordered" evidence="11">
    <location>
        <begin position="718"/>
        <end position="762"/>
    </location>
</feature>
<evidence type="ECO:0000256" key="4">
    <source>
        <dbReference type="ARBA" id="ARBA00022490"/>
    </source>
</evidence>
<dbReference type="InterPro" id="IPR029021">
    <property type="entry name" value="Prot-tyrosine_phosphatase-like"/>
</dbReference>
<feature type="compositionally biased region" description="Basic and acidic residues" evidence="11">
    <location>
        <begin position="960"/>
        <end position="970"/>
    </location>
</feature>
<dbReference type="SMART" id="SM00404">
    <property type="entry name" value="PTPc_motif"/>
    <property type="match status" value="1"/>
</dbReference>
<feature type="compositionally biased region" description="Polar residues" evidence="11">
    <location>
        <begin position="1203"/>
        <end position="1228"/>
    </location>
</feature>
<evidence type="ECO:0000256" key="2">
    <source>
        <dbReference type="ARBA" id="ARBA00004496"/>
    </source>
</evidence>
<dbReference type="PANTHER" id="PTHR45734:SF10">
    <property type="entry name" value="BLISTERY, ISOFORM A"/>
    <property type="match status" value="1"/>
</dbReference>
<evidence type="ECO:0000259" key="12">
    <source>
        <dbReference type="PROSITE" id="PS50001"/>
    </source>
</evidence>
<evidence type="ECO:0000256" key="9">
    <source>
        <dbReference type="ARBA" id="ARBA00023273"/>
    </source>
</evidence>
<feature type="region of interest" description="Disordered" evidence="11">
    <location>
        <begin position="836"/>
        <end position="856"/>
    </location>
</feature>
<feature type="region of interest" description="Disordered" evidence="11">
    <location>
        <begin position="1010"/>
        <end position="1057"/>
    </location>
</feature>
<dbReference type="InterPro" id="IPR036860">
    <property type="entry name" value="SH2_dom_sf"/>
</dbReference>
<dbReference type="Gene3D" id="3.30.505.10">
    <property type="entry name" value="SH2 domain"/>
    <property type="match status" value="1"/>
</dbReference>
<evidence type="ECO:0000256" key="8">
    <source>
        <dbReference type="ARBA" id="ARBA00022999"/>
    </source>
</evidence>
<evidence type="ECO:0000256" key="6">
    <source>
        <dbReference type="ARBA" id="ARBA00022723"/>
    </source>
</evidence>
<dbReference type="InterPro" id="IPR016130">
    <property type="entry name" value="Tyr_Pase_AS"/>
</dbReference>
<dbReference type="PROSITE" id="PS51182">
    <property type="entry name" value="C2_TENSIN"/>
    <property type="match status" value="1"/>
</dbReference>
<evidence type="ECO:0000259" key="15">
    <source>
        <dbReference type="PROSITE" id="PS50081"/>
    </source>
</evidence>
<evidence type="ECO:0000256" key="11">
    <source>
        <dbReference type="SAM" id="MobiDB-lite"/>
    </source>
</evidence>
<evidence type="ECO:0000256" key="7">
    <source>
        <dbReference type="ARBA" id="ARBA00022833"/>
    </source>
</evidence>
<dbReference type="InterPro" id="IPR000242">
    <property type="entry name" value="PTP_cat"/>
</dbReference>
<feature type="compositionally biased region" description="Low complexity" evidence="11">
    <location>
        <begin position="1247"/>
        <end position="1260"/>
    </location>
</feature>
<dbReference type="InterPro" id="IPR046349">
    <property type="entry name" value="C1-like_sf"/>
</dbReference>
<feature type="domain" description="Tyrosine specific protein phosphatases" evidence="14">
    <location>
        <begin position="256"/>
        <end position="333"/>
    </location>
</feature>
<dbReference type="Gene3D" id="2.60.40.1110">
    <property type="match status" value="1"/>
</dbReference>
<evidence type="ECO:0008006" key="20">
    <source>
        <dbReference type="Google" id="ProtNLM"/>
    </source>
</evidence>
<feature type="compositionally biased region" description="Low complexity" evidence="11">
    <location>
        <begin position="1129"/>
        <end position="1145"/>
    </location>
</feature>
<feature type="compositionally biased region" description="Polar residues" evidence="11">
    <location>
        <begin position="1146"/>
        <end position="1158"/>
    </location>
</feature>
<dbReference type="PROSITE" id="PS00028">
    <property type="entry name" value="ZINC_FINGER_C2H2_1"/>
    <property type="match status" value="1"/>
</dbReference>
<organism evidence="18 19">
    <name type="scientific">Porites lobata</name>
    <dbReference type="NCBI Taxonomy" id="104759"/>
    <lineage>
        <taxon>Eukaryota</taxon>
        <taxon>Metazoa</taxon>
        <taxon>Cnidaria</taxon>
        <taxon>Anthozoa</taxon>
        <taxon>Hexacorallia</taxon>
        <taxon>Scleractinia</taxon>
        <taxon>Fungiina</taxon>
        <taxon>Poritidae</taxon>
        <taxon>Porites</taxon>
    </lineage>
</organism>
<reference evidence="18 19" key="1">
    <citation type="submission" date="2022-05" db="EMBL/GenBank/DDBJ databases">
        <authorList>
            <consortium name="Genoscope - CEA"/>
            <person name="William W."/>
        </authorList>
    </citation>
    <scope>NUCLEOTIDE SEQUENCE [LARGE SCALE GENOMIC DNA]</scope>
</reference>
<dbReference type="InterPro" id="IPR013625">
    <property type="entry name" value="PTB"/>
</dbReference>
<dbReference type="Gene3D" id="2.30.29.30">
    <property type="entry name" value="Pleckstrin-homology domain (PH domain)/Phosphotyrosine-binding domain (PTB)"/>
    <property type="match status" value="1"/>
</dbReference>
<feature type="compositionally biased region" description="Polar residues" evidence="11">
    <location>
        <begin position="718"/>
        <end position="748"/>
    </location>
</feature>
<dbReference type="PROSITE" id="PS50001">
    <property type="entry name" value="SH2"/>
    <property type="match status" value="1"/>
</dbReference>
<feature type="domain" description="Phorbol-ester/DAG-type" evidence="15">
    <location>
        <begin position="74"/>
        <end position="121"/>
    </location>
</feature>
<keyword evidence="5" id="KW-0597">Phosphoprotein</keyword>
<evidence type="ECO:0000256" key="5">
    <source>
        <dbReference type="ARBA" id="ARBA00022553"/>
    </source>
</evidence>
<dbReference type="Pfam" id="PF08416">
    <property type="entry name" value="PTB"/>
    <property type="match status" value="1"/>
</dbReference>
<evidence type="ECO:0000256" key="1">
    <source>
        <dbReference type="ARBA" id="ARBA00004316"/>
    </source>
</evidence>
<dbReference type="Pfam" id="PF00017">
    <property type="entry name" value="SH2"/>
    <property type="match status" value="1"/>
</dbReference>
<comment type="caution">
    <text evidence="18">The sequence shown here is derived from an EMBL/GenBank/DDBJ whole genome shotgun (WGS) entry which is preliminary data.</text>
</comment>
<dbReference type="EMBL" id="CALNXK010000033">
    <property type="protein sequence ID" value="CAH3119412.1"/>
    <property type="molecule type" value="Genomic_DNA"/>
</dbReference>
<dbReference type="InterPro" id="IPR002219">
    <property type="entry name" value="PKC_DAG/PE"/>
</dbReference>
<protein>
    <recommendedName>
        <fullName evidence="20">Phosphatidylinositol-3,4,5-trisphosphate 3-phosphatase</fullName>
    </recommendedName>
</protein>
<feature type="region of interest" description="Disordered" evidence="11">
    <location>
        <begin position="940"/>
        <end position="977"/>
    </location>
</feature>
<dbReference type="InterPro" id="IPR035892">
    <property type="entry name" value="C2_domain_sf"/>
</dbReference>
<dbReference type="InterPro" id="IPR029023">
    <property type="entry name" value="Tensin_phosphatase"/>
</dbReference>
<dbReference type="SUPFAM" id="SSF55550">
    <property type="entry name" value="SH2 domain"/>
    <property type="match status" value="1"/>
</dbReference>
<dbReference type="Proteomes" id="UP001159405">
    <property type="component" value="Unassembled WGS sequence"/>
</dbReference>
<feature type="compositionally biased region" description="Polar residues" evidence="11">
    <location>
        <begin position="945"/>
        <end position="956"/>
    </location>
</feature>
<dbReference type="InterPro" id="IPR051484">
    <property type="entry name" value="Tensin_PTEN_phosphatase"/>
</dbReference>
<dbReference type="SMART" id="SM01326">
    <property type="entry name" value="PTEN_C2"/>
    <property type="match status" value="1"/>
</dbReference>
<dbReference type="SUPFAM" id="SSF50729">
    <property type="entry name" value="PH domain-like"/>
    <property type="match status" value="1"/>
</dbReference>
<accession>A0ABN8NV00</accession>
<dbReference type="Pfam" id="PF10409">
    <property type="entry name" value="PTEN_C2"/>
    <property type="match status" value="1"/>
</dbReference>
<dbReference type="SUPFAM" id="SSF57889">
    <property type="entry name" value="Cysteine-rich domain"/>
    <property type="match status" value="1"/>
</dbReference>
<dbReference type="CDD" id="cd14508">
    <property type="entry name" value="PTP_tensin"/>
    <property type="match status" value="1"/>
</dbReference>
<feature type="compositionally biased region" description="Basic and acidic residues" evidence="11">
    <location>
        <begin position="1234"/>
        <end position="1246"/>
    </location>
</feature>
<sequence length="1546" mass="170721">MNIAAVTSLEGFICPACLVDFPGAVKLQDHWLNFHSPNTSSVRASKTSNDYEEIPDDTPSNSTSQVNRNQRLCDHVFKSDLLALLEPCGFCGKDIDGEGKICKGCNYHCHDKCERMVKGLCNRQGSVNLAQNKSKTLPDDEISRKTRVPSSPKNLVTNICHHMRHRVSRNRVRHVDEHFDLDLTYITDRIIAMSFPASGLETTYRNNLREVAKLLQKNHQDKYMVFNLSERRYDISKLNHQVLDFGWPDHLAPPLERLCSIIKSIDSWLKSDPAHVVVVHCKGGKGRTGVVIAAYMHFSKICSSPQAALDWFAMKRFYDDSLGGVTQPSQRRYVHYFSDYLDGKIKLNTDPIFLHHVIIHGIPSFDARDGCKPFLRVYDGLKLIYTSGVFHVTPDMERICITIEGGLILHGDVLIKCYHKNTLSSGRDIIFRCQFHTGAIVDHGLVLDKTELDDACKGDRKFPDDCKVEFVFSATGNFVSEFKDNERLRSIIRYSLQPMENPDTVLYPEVENWYDTEGSSSSPPRDASSAKEDHKSDYSNGKFEESSVTGTGQSHSLKRPPEYVAGPVNGHLYAQVDKAFIKKVRSLSLDSGSPVSIGAENSHFFENKANTLTRRHAHGFKNGDITTADVKLSQPRLQYTPDSMQNSTEGEVVSDEVKSIDRLLLELGECSDILDSTIQQAKPITRDSAVSAPGVPVRNASFNAGMRYQRNNGVPVVSQGQHLSRSTPNRSPVTSTAFSQSYSWTSNQRTEKKPNGIFGESPSFVLHEAPISQTSPPLSPQTSPKFYATQIAPRTFKATTYTHTTVGYNPYRSPGNGDTSSGGFVTNGVLSIADDWTSSHPGKQRRGPQVLDFNNNKSPNGVELFDFDQRKDIEDAGTLPEKGNVASKVALLTDMFQADKVQPGHHQNLRCQIIPMPGLTSVSPSEVFKEISNYNAQSLAPGELSHSTGTLYSSKSPPKKIVEPSKHVQPEEPPPPEIDIMAVKGSLKHVAPALEYRSHDQKPDFIEQHVTPSSSIDGLSLDEGVESKGSTDETATFGVSPSVSSDGQTDSAFGESIISTSPYSTPVAGHLSNRFNHVSTTLEHHGEEADDELRQRSGTDRFRENAEVHAQEAREDEEAGYARLEDICSGQSGQASTQSSPASGTRNEMQTTLVSTSPVDTVRLEESGEKIVAKDSSADVEAIQDILMEMADMSVIAPESAHLSRSSTPHSISSGGLESRSPVLSSGSGVFENETQRKKSQPHSDKGYGSTTSVSSGSSGDNVFLSESPKVPGLKFDRDTSSFWYKPNITRNDAISILRDSEPGSFVIRDSQSFPGAFGLAVKVAVPPAHVLQGLQGDMTKVDLDNELVRHFLIETTKRGVRLKGLNDEPVFGSLAAFVYQHSITPLALPIRLTIPSWDLSGEDKTHSADTEDGQSWPKGAVGSLMYLGQCNVEMLTGASAIQRTVERLSTEDCAKKFTTVSFKVTPQGMTVTDNERKVFFRQHFHMKSILYCGIDHSDKRWETPTYCGKSNSFGLVLRKQEEYTMNAIYFEKFPRTGHPVSLLIY</sequence>
<keyword evidence="7" id="KW-0862">Zinc</keyword>